<feature type="compositionally biased region" description="Polar residues" evidence="6">
    <location>
        <begin position="16"/>
        <end position="26"/>
    </location>
</feature>
<feature type="domain" description="SWIM-type" evidence="7">
    <location>
        <begin position="532"/>
        <end position="564"/>
    </location>
</feature>
<keyword evidence="9" id="KW-1185">Reference proteome</keyword>
<feature type="compositionally biased region" description="Low complexity" evidence="6">
    <location>
        <begin position="686"/>
        <end position="707"/>
    </location>
</feature>
<dbReference type="AlphaFoldDB" id="A0A835M608"/>
<gene>
    <name evidence="8" type="ORF">IFM89_037279</name>
</gene>
<feature type="compositionally biased region" description="Gly residues" evidence="6">
    <location>
        <begin position="772"/>
        <end position="781"/>
    </location>
</feature>
<keyword evidence="3" id="KW-0862">Zinc</keyword>
<comment type="caution">
    <text evidence="8">The sequence shown here is derived from an EMBL/GenBank/DDBJ whole genome shotgun (WGS) entry which is preliminary data.</text>
</comment>
<dbReference type="InterPro" id="IPR007527">
    <property type="entry name" value="Znf_SWIM"/>
</dbReference>
<dbReference type="PROSITE" id="PS50966">
    <property type="entry name" value="ZF_SWIM"/>
    <property type="match status" value="1"/>
</dbReference>
<evidence type="ECO:0000313" key="9">
    <source>
        <dbReference type="Proteomes" id="UP000631114"/>
    </source>
</evidence>
<dbReference type="InterPro" id="IPR006564">
    <property type="entry name" value="Znf_PMZ"/>
</dbReference>
<dbReference type="Pfam" id="PF04434">
    <property type="entry name" value="SWIM"/>
    <property type="match status" value="1"/>
</dbReference>
<evidence type="ECO:0000313" key="8">
    <source>
        <dbReference type="EMBL" id="KAF9611996.1"/>
    </source>
</evidence>
<accession>A0A835M608</accession>
<feature type="compositionally biased region" description="Acidic residues" evidence="6">
    <location>
        <begin position="138"/>
        <end position="147"/>
    </location>
</feature>
<dbReference type="PANTHER" id="PTHR31973">
    <property type="entry name" value="POLYPROTEIN, PUTATIVE-RELATED"/>
    <property type="match status" value="1"/>
</dbReference>
<feature type="compositionally biased region" description="Low complexity" evidence="6">
    <location>
        <begin position="716"/>
        <end position="741"/>
    </location>
</feature>
<feature type="region of interest" description="Disordered" evidence="6">
    <location>
        <begin position="1"/>
        <end position="52"/>
    </location>
</feature>
<evidence type="ECO:0000256" key="1">
    <source>
        <dbReference type="ARBA" id="ARBA00022723"/>
    </source>
</evidence>
<dbReference type="EMBL" id="JADFTS010000004">
    <property type="protein sequence ID" value="KAF9611996.1"/>
    <property type="molecule type" value="Genomic_DNA"/>
</dbReference>
<keyword evidence="5" id="KW-0175">Coiled coil</keyword>
<dbReference type="SMART" id="SM00575">
    <property type="entry name" value="ZnF_PMZ"/>
    <property type="match status" value="1"/>
</dbReference>
<feature type="region of interest" description="Disordered" evidence="6">
    <location>
        <begin position="608"/>
        <end position="781"/>
    </location>
</feature>
<reference evidence="8 9" key="1">
    <citation type="submission" date="2020-10" db="EMBL/GenBank/DDBJ databases">
        <title>The Coptis chinensis genome and diversification of protoberbering-type alkaloids.</title>
        <authorList>
            <person name="Wang B."/>
            <person name="Shu S."/>
            <person name="Song C."/>
            <person name="Liu Y."/>
        </authorList>
    </citation>
    <scope>NUCLEOTIDE SEQUENCE [LARGE SCALE GENOMIC DNA]</scope>
    <source>
        <strain evidence="8">HL-2020</strain>
        <tissue evidence="8">Leaf</tissue>
    </source>
</reference>
<sequence length="781" mass="89844">MGEAIRVRRSPRFPIYNQSSSNNVQPTEKPPTKKQENPLRRSGRLQKLKPLVGPNGETLILDLVSSSDDEVEELVEVEHVVDVVEVAEPEVAYTVNDVVDDWEHVLGSLDPKTFDEATLGETFTDGDGDAIDDKDRSDDEDEDEEDYNYNPSDSDYSVCGADDEALDDMEPMEEEVQNLEEEIQGSDSSVVRVSTNIFEVEEMAKLAGPKVENVFVCDLKPKMSWPIVEACRDFFINLAIRKKFSYRHLKNDKERLILECKDFYCQWKVSASVTKRDNHTFILRKFLDQHTCEADDENKYAQATSPWVAKTLVDKMRDHPDYKPRDIQKEIFLIVCEGLVPPREYFPDSNHRLCYNVVLTCTCISCCKFCFRHMYKKFKAKFPGELWESLAWEAAMTYKLPELTRILGTINKTDSAALDWLDNEPRECWARAHFDWTSKCDEFTNNFSESFNSWILKIRDKPLVQFIDMYNLLLLKSIYDRRMLSMKSFEHGVVPNVLYMIKKREERYNNYEIRGVTETQYLAISHLTGKKYNVEIQKQEYSCIEWQMSGVPCVHAVAVLRSRREPWSRYCSPYFSAEAFKATYASYLYPLDNIEDWPEITLDKELVLPPEVSTQPGRPRKQRIRADDEMPKSKKKCAKCQEEGHNSKSCDARKKGEFGKKKKRKASQVQDGLQDGPQMQDEPHMQDGPQMQQQAPPMQEDAPPMQQRKGKKSKGAQTEQEVSQQQPPPQVQQQQEAPTQGRGRRGRGGKGRGALVQEATPLQEPQVEQPPGRGGRGRGAP</sequence>
<feature type="compositionally biased region" description="Basic and acidic residues" evidence="6">
    <location>
        <begin position="639"/>
        <end position="659"/>
    </location>
</feature>
<feature type="coiled-coil region" evidence="5">
    <location>
        <begin position="162"/>
        <end position="189"/>
    </location>
</feature>
<keyword evidence="2 4" id="KW-0863">Zinc-finger</keyword>
<dbReference type="Proteomes" id="UP000631114">
    <property type="component" value="Unassembled WGS sequence"/>
</dbReference>
<dbReference type="PANTHER" id="PTHR31973:SF187">
    <property type="entry name" value="MUTATOR TRANSPOSASE MUDRA PROTEIN"/>
    <property type="match status" value="1"/>
</dbReference>
<keyword evidence="1" id="KW-0479">Metal-binding</keyword>
<feature type="non-terminal residue" evidence="8">
    <location>
        <position position="1"/>
    </location>
</feature>
<evidence type="ECO:0000256" key="4">
    <source>
        <dbReference type="PROSITE-ProRule" id="PRU00325"/>
    </source>
</evidence>
<dbReference type="Pfam" id="PF03108">
    <property type="entry name" value="DBD_Tnp_Mut"/>
    <property type="match status" value="1"/>
</dbReference>
<feature type="compositionally biased region" description="Basic and acidic residues" evidence="6">
    <location>
        <begin position="30"/>
        <end position="39"/>
    </location>
</feature>
<evidence type="ECO:0000256" key="5">
    <source>
        <dbReference type="SAM" id="Coils"/>
    </source>
</evidence>
<evidence type="ECO:0000256" key="6">
    <source>
        <dbReference type="SAM" id="MobiDB-lite"/>
    </source>
</evidence>
<dbReference type="OrthoDB" id="687700at2759"/>
<evidence type="ECO:0000259" key="7">
    <source>
        <dbReference type="PROSITE" id="PS50966"/>
    </source>
</evidence>
<protein>
    <recommendedName>
        <fullName evidence="7">SWIM-type domain-containing protein</fullName>
    </recommendedName>
</protein>
<evidence type="ECO:0000256" key="3">
    <source>
        <dbReference type="ARBA" id="ARBA00022833"/>
    </source>
</evidence>
<proteinExistence type="predicted"/>
<organism evidence="8 9">
    <name type="scientific">Coptis chinensis</name>
    <dbReference type="NCBI Taxonomy" id="261450"/>
    <lineage>
        <taxon>Eukaryota</taxon>
        <taxon>Viridiplantae</taxon>
        <taxon>Streptophyta</taxon>
        <taxon>Embryophyta</taxon>
        <taxon>Tracheophyta</taxon>
        <taxon>Spermatophyta</taxon>
        <taxon>Magnoliopsida</taxon>
        <taxon>Ranunculales</taxon>
        <taxon>Ranunculaceae</taxon>
        <taxon>Coptidoideae</taxon>
        <taxon>Coptis</taxon>
    </lineage>
</organism>
<feature type="region of interest" description="Disordered" evidence="6">
    <location>
        <begin position="119"/>
        <end position="158"/>
    </location>
</feature>
<dbReference type="GO" id="GO:0008270">
    <property type="term" value="F:zinc ion binding"/>
    <property type="evidence" value="ECO:0007669"/>
    <property type="project" value="UniProtKB-KW"/>
</dbReference>
<name>A0A835M608_9MAGN</name>
<evidence type="ECO:0000256" key="2">
    <source>
        <dbReference type="ARBA" id="ARBA00022771"/>
    </source>
</evidence>
<dbReference type="InterPro" id="IPR004332">
    <property type="entry name" value="Transposase_MuDR"/>
</dbReference>